<evidence type="ECO:0000313" key="2">
    <source>
        <dbReference type="Proteomes" id="UP000184139"/>
    </source>
</evidence>
<gene>
    <name evidence="1" type="ORF">SAMN02745124_04101</name>
</gene>
<keyword evidence="2" id="KW-1185">Reference proteome</keyword>
<protein>
    <submittedName>
        <fullName evidence="1">Uncharacterized protein</fullName>
    </submittedName>
</protein>
<dbReference type="EMBL" id="FQXS01000039">
    <property type="protein sequence ID" value="SHI12016.1"/>
    <property type="molecule type" value="Genomic_DNA"/>
</dbReference>
<dbReference type="Proteomes" id="UP000184139">
    <property type="component" value="Unassembled WGS sequence"/>
</dbReference>
<name>A0A1M5YJ33_9BACT</name>
<organism evidence="1 2">
    <name type="scientific">Desulfofustis glycolicus DSM 9705</name>
    <dbReference type="NCBI Taxonomy" id="1121409"/>
    <lineage>
        <taxon>Bacteria</taxon>
        <taxon>Pseudomonadati</taxon>
        <taxon>Thermodesulfobacteriota</taxon>
        <taxon>Desulfobulbia</taxon>
        <taxon>Desulfobulbales</taxon>
        <taxon>Desulfocapsaceae</taxon>
        <taxon>Desulfofustis</taxon>
    </lineage>
</organism>
<dbReference type="AlphaFoldDB" id="A0A1M5YJ33"/>
<proteinExistence type="predicted"/>
<accession>A0A1M5YJ33</accession>
<sequence length="111" mass="12605">MTEQKVSFPPTDFSHTVLPVVNKTVFRMGVAGNYGIDSTDIKWAADQGANYWVWGRGFGKVTDGIKEVIKPDRENHVVAMLGWGYFGWQVRRSVENALRKRCNETRTIRTG</sequence>
<dbReference type="RefSeq" id="WP_143166101.1">
    <property type="nucleotide sequence ID" value="NZ_FQXS01000039.1"/>
</dbReference>
<reference evidence="1 2" key="1">
    <citation type="submission" date="2016-11" db="EMBL/GenBank/DDBJ databases">
        <authorList>
            <person name="Jaros S."/>
            <person name="Januszkiewicz K."/>
            <person name="Wedrychowicz H."/>
        </authorList>
    </citation>
    <scope>NUCLEOTIDE SEQUENCE [LARGE SCALE GENOMIC DNA]</scope>
    <source>
        <strain evidence="1 2">DSM 9705</strain>
    </source>
</reference>
<evidence type="ECO:0000313" key="1">
    <source>
        <dbReference type="EMBL" id="SHI12016.1"/>
    </source>
</evidence>
<dbReference type="STRING" id="1121409.SAMN02745124_04101"/>
<dbReference type="OrthoDB" id="570334at2"/>